<dbReference type="InterPro" id="IPR050627">
    <property type="entry name" value="Nitroreductase/BluB"/>
</dbReference>
<evidence type="ECO:0000256" key="3">
    <source>
        <dbReference type="ARBA" id="ARBA00023002"/>
    </source>
</evidence>
<reference evidence="5" key="2">
    <citation type="submission" date="2021-04" db="EMBL/GenBank/DDBJ databases">
        <authorList>
            <person name="Gilroy R."/>
        </authorList>
    </citation>
    <scope>NUCLEOTIDE SEQUENCE</scope>
    <source>
        <strain evidence="5">CHK183-5548</strain>
    </source>
</reference>
<keyword evidence="2" id="KW-0288">FMN</keyword>
<sequence>MEFYDVVNARRSIRQFEDKEIPRDVLARILDAGLKAPSSNHQRRWELVTLTEKPLILELAELIKPYPCRIQEPKTPQQEMFKIAYPRQRSMIEESACVILPYFKQKYPLSEDKNGYGLMDYGAVWALIENMLLAATAEGVGSVVHIPVKKEPQQIKEFLNVPDGWGLPALVVLGYAIKDPLLPTQVKATIENKVRWNKW</sequence>
<evidence type="ECO:0000256" key="2">
    <source>
        <dbReference type="ARBA" id="ARBA00022643"/>
    </source>
</evidence>
<name>A0A9D2PBF1_9FIRM</name>
<protein>
    <submittedName>
        <fullName evidence="5">Nitroreductase family protein</fullName>
    </submittedName>
</protein>
<dbReference type="PANTHER" id="PTHR23026">
    <property type="entry name" value="NADPH NITROREDUCTASE"/>
    <property type="match status" value="1"/>
</dbReference>
<comment type="caution">
    <text evidence="5">The sequence shown here is derived from an EMBL/GenBank/DDBJ whole genome shotgun (WGS) entry which is preliminary data.</text>
</comment>
<keyword evidence="1" id="KW-0285">Flavoprotein</keyword>
<dbReference type="PANTHER" id="PTHR23026:SF90">
    <property type="entry name" value="IODOTYROSINE DEIODINASE 1"/>
    <property type="match status" value="1"/>
</dbReference>
<accession>A0A9D2PBF1</accession>
<evidence type="ECO:0000256" key="1">
    <source>
        <dbReference type="ARBA" id="ARBA00022630"/>
    </source>
</evidence>
<reference evidence="5" key="1">
    <citation type="journal article" date="2021" name="PeerJ">
        <title>Extensive microbial diversity within the chicken gut microbiome revealed by metagenomics and culture.</title>
        <authorList>
            <person name="Gilroy R."/>
            <person name="Ravi A."/>
            <person name="Getino M."/>
            <person name="Pursley I."/>
            <person name="Horton D.L."/>
            <person name="Alikhan N.F."/>
            <person name="Baker D."/>
            <person name="Gharbi K."/>
            <person name="Hall N."/>
            <person name="Watson M."/>
            <person name="Adriaenssens E.M."/>
            <person name="Foster-Nyarko E."/>
            <person name="Jarju S."/>
            <person name="Secka A."/>
            <person name="Antonio M."/>
            <person name="Oren A."/>
            <person name="Chaudhuri R.R."/>
            <person name="La Ragione R."/>
            <person name="Hildebrand F."/>
            <person name="Pallen M.J."/>
        </authorList>
    </citation>
    <scope>NUCLEOTIDE SEQUENCE</scope>
    <source>
        <strain evidence="5">CHK183-5548</strain>
    </source>
</reference>
<keyword evidence="3" id="KW-0560">Oxidoreductase</keyword>
<dbReference type="SUPFAM" id="SSF55469">
    <property type="entry name" value="FMN-dependent nitroreductase-like"/>
    <property type="match status" value="1"/>
</dbReference>
<dbReference type="AlphaFoldDB" id="A0A9D2PBF1"/>
<evidence type="ECO:0000313" key="6">
    <source>
        <dbReference type="Proteomes" id="UP000823883"/>
    </source>
</evidence>
<dbReference type="EMBL" id="DWWL01000041">
    <property type="protein sequence ID" value="HJC47650.1"/>
    <property type="molecule type" value="Genomic_DNA"/>
</dbReference>
<dbReference type="CDD" id="cd02062">
    <property type="entry name" value="Nitro_FMN_reductase"/>
    <property type="match status" value="1"/>
</dbReference>
<dbReference type="InterPro" id="IPR029479">
    <property type="entry name" value="Nitroreductase"/>
</dbReference>
<gene>
    <name evidence="5" type="ORF">IAA04_06325</name>
</gene>
<dbReference type="InterPro" id="IPR000415">
    <property type="entry name" value="Nitroreductase-like"/>
</dbReference>
<evidence type="ECO:0000313" key="5">
    <source>
        <dbReference type="EMBL" id="HJC47650.1"/>
    </source>
</evidence>
<feature type="domain" description="Nitroreductase" evidence="4">
    <location>
        <begin position="9"/>
        <end position="175"/>
    </location>
</feature>
<dbReference type="Pfam" id="PF00881">
    <property type="entry name" value="Nitroreductase"/>
    <property type="match status" value="1"/>
</dbReference>
<dbReference type="Proteomes" id="UP000823883">
    <property type="component" value="Unassembled WGS sequence"/>
</dbReference>
<dbReference type="GO" id="GO:0016491">
    <property type="term" value="F:oxidoreductase activity"/>
    <property type="evidence" value="ECO:0007669"/>
    <property type="project" value="UniProtKB-KW"/>
</dbReference>
<proteinExistence type="predicted"/>
<evidence type="ECO:0000259" key="4">
    <source>
        <dbReference type="Pfam" id="PF00881"/>
    </source>
</evidence>
<organism evidence="5 6">
    <name type="scientific">Candidatus Lachnoclostridium pullistercoris</name>
    <dbReference type="NCBI Taxonomy" id="2838632"/>
    <lineage>
        <taxon>Bacteria</taxon>
        <taxon>Bacillati</taxon>
        <taxon>Bacillota</taxon>
        <taxon>Clostridia</taxon>
        <taxon>Lachnospirales</taxon>
        <taxon>Lachnospiraceae</taxon>
    </lineage>
</organism>
<dbReference type="Gene3D" id="3.40.109.10">
    <property type="entry name" value="NADH Oxidase"/>
    <property type="match status" value="1"/>
</dbReference>